<protein>
    <submittedName>
        <fullName evidence="14">Nuclear receptor</fullName>
    </submittedName>
</protein>
<evidence type="ECO:0000256" key="2">
    <source>
        <dbReference type="ARBA" id="ARBA00022771"/>
    </source>
</evidence>
<dbReference type="PROSITE" id="PS51030">
    <property type="entry name" value="NUCLEAR_REC_DBD_2"/>
    <property type="match status" value="1"/>
</dbReference>
<dbReference type="Pfam" id="PF00104">
    <property type="entry name" value="Hormone_recep"/>
    <property type="match status" value="1"/>
</dbReference>
<dbReference type="EMBL" id="UZAH01029460">
    <property type="protein sequence ID" value="VDP06190.1"/>
    <property type="molecule type" value="Genomic_DNA"/>
</dbReference>
<keyword evidence="3 9" id="KW-0862">Zinc</keyword>
<feature type="domain" description="Nuclear receptor" evidence="10">
    <location>
        <begin position="207"/>
        <end position="282"/>
    </location>
</feature>
<dbReference type="PANTHER" id="PTHR47630">
    <property type="entry name" value="NUCLEAR HORMONE RECEPTOR FAMILY-RELATED-RELATED"/>
    <property type="match status" value="1"/>
</dbReference>
<keyword evidence="5 9" id="KW-0238">DNA-binding</keyword>
<evidence type="ECO:0000313" key="13">
    <source>
        <dbReference type="Proteomes" id="UP000050761"/>
    </source>
</evidence>
<dbReference type="Gene3D" id="1.10.565.10">
    <property type="entry name" value="Retinoid X Receptor"/>
    <property type="match status" value="1"/>
</dbReference>
<dbReference type="InterPro" id="IPR013088">
    <property type="entry name" value="Znf_NHR/GATA"/>
</dbReference>
<dbReference type="Proteomes" id="UP000050761">
    <property type="component" value="Unassembled WGS sequence"/>
</dbReference>
<evidence type="ECO:0000256" key="6">
    <source>
        <dbReference type="ARBA" id="ARBA00023163"/>
    </source>
</evidence>
<evidence type="ECO:0000256" key="1">
    <source>
        <dbReference type="ARBA" id="ARBA00022723"/>
    </source>
</evidence>
<sequence>MASFRMRPVFLSHRPTLSTAHCYWPDDGWPDIERHLDHAALTRELTSTIRPPSHAIVDPRYFNTGVAPSLRLPLEITLVFASEHHIISIKQRSWNWLLKISRNGIHDDNKEEWRKRRTMVHPNRGGKLLAGCSVQAEEMEFSSYCLDAFSMRALLASKVSDYTTLEMAHMLNESMKKSADVEKRPSYSEPVVGKLQLPMPQMPMRSSLNCHVCEAYGAAPHYGGVVCGGCKIFFARAVQRKIYYVCEKSGSCRMVSGKRSKCRSCRYQRCLKARMCPEEVGKLRDLKIAERLIIRAKEENCVVPYFDLDGIRNPQLEDICSMQIPLIEQFGCTDGVKYMAKMFLNLERSCDNDTFATSVAEKYFCSLDVSLTDAIQNPLVVSERTPAQLTTTHMIPMILLTMSYNTFKYESVGLLLCNGFFFPTERGQFDGLRSDAELIVNELEKNVVNRFRELDVCEEEYVLLKLVLLFSHGETPDEESAETMRRLRGKYTQLLLHFVKLSQKSSTNEKSITRLYSFFELLSSLSSLSTMTELCLIHVVALDIAEMRGELTFDLHLRQH</sequence>
<evidence type="ECO:0000256" key="5">
    <source>
        <dbReference type="ARBA" id="ARBA00023125"/>
    </source>
</evidence>
<dbReference type="WBParaSite" id="HPBE_0001651701-mRNA-1">
    <property type="protein sequence ID" value="HPBE_0001651701-mRNA-1"/>
    <property type="gene ID" value="HPBE_0001651701"/>
</dbReference>
<proteinExistence type="inferred from homology"/>
<evidence type="ECO:0000256" key="3">
    <source>
        <dbReference type="ARBA" id="ARBA00022833"/>
    </source>
</evidence>
<evidence type="ECO:0000256" key="4">
    <source>
        <dbReference type="ARBA" id="ARBA00023015"/>
    </source>
</evidence>
<dbReference type="Gene3D" id="3.30.50.10">
    <property type="entry name" value="Erythroid Transcription Factor GATA-1, subunit A"/>
    <property type="match status" value="1"/>
</dbReference>
<dbReference type="AlphaFoldDB" id="A0A3P8APU3"/>
<dbReference type="InterPro" id="IPR035500">
    <property type="entry name" value="NHR-like_dom_sf"/>
</dbReference>
<evidence type="ECO:0000256" key="8">
    <source>
        <dbReference type="ARBA" id="ARBA00023242"/>
    </source>
</evidence>
<gene>
    <name evidence="12" type="ORF">HPBE_LOCUS16516</name>
</gene>
<evidence type="ECO:0000259" key="11">
    <source>
        <dbReference type="PROSITE" id="PS51843"/>
    </source>
</evidence>
<dbReference type="InterPro" id="IPR000536">
    <property type="entry name" value="Nucl_hrmn_rcpt_lig-bd"/>
</dbReference>
<evidence type="ECO:0000313" key="12">
    <source>
        <dbReference type="EMBL" id="VDP06190.1"/>
    </source>
</evidence>
<feature type="domain" description="NR LBD" evidence="11">
    <location>
        <begin position="315"/>
        <end position="560"/>
    </location>
</feature>
<dbReference type="Pfam" id="PF00105">
    <property type="entry name" value="zf-C4"/>
    <property type="match status" value="1"/>
</dbReference>
<dbReference type="InterPro" id="IPR001628">
    <property type="entry name" value="Znf_hrmn_rcpt"/>
</dbReference>
<dbReference type="GO" id="GO:0003700">
    <property type="term" value="F:DNA-binding transcription factor activity"/>
    <property type="evidence" value="ECO:0007669"/>
    <property type="project" value="InterPro"/>
</dbReference>
<name>A0A3P8APU3_HELPZ</name>
<keyword evidence="2 9" id="KW-0863">Zinc-finger</keyword>
<dbReference type="InterPro" id="IPR052499">
    <property type="entry name" value="C.elegans_NHRs"/>
</dbReference>
<evidence type="ECO:0000259" key="10">
    <source>
        <dbReference type="PROSITE" id="PS51030"/>
    </source>
</evidence>
<keyword evidence="8 9" id="KW-0539">Nucleus</keyword>
<keyword evidence="13" id="KW-1185">Reference proteome</keyword>
<dbReference type="GO" id="GO:0008270">
    <property type="term" value="F:zinc ion binding"/>
    <property type="evidence" value="ECO:0007669"/>
    <property type="project" value="UniProtKB-KW"/>
</dbReference>
<keyword evidence="6 9" id="KW-0804">Transcription</keyword>
<keyword evidence="4 9" id="KW-0805">Transcription regulation</keyword>
<dbReference type="GO" id="GO:0043565">
    <property type="term" value="F:sequence-specific DNA binding"/>
    <property type="evidence" value="ECO:0007669"/>
    <property type="project" value="InterPro"/>
</dbReference>
<comment type="subcellular location">
    <subcellularLocation>
        <location evidence="9">Nucleus</location>
    </subcellularLocation>
</comment>
<dbReference type="PANTHER" id="PTHR47630:SF7">
    <property type="entry name" value="NUCLEAR HORMONE RECEPTOR FAMILY"/>
    <property type="match status" value="1"/>
</dbReference>
<dbReference type="PRINTS" id="PR00047">
    <property type="entry name" value="STROIDFINGER"/>
</dbReference>
<accession>A0A3P8APU3</accession>
<dbReference type="SMART" id="SM00399">
    <property type="entry name" value="ZnF_C4"/>
    <property type="match status" value="1"/>
</dbReference>
<dbReference type="SMART" id="SM00430">
    <property type="entry name" value="HOLI"/>
    <property type="match status" value="1"/>
</dbReference>
<evidence type="ECO:0000313" key="14">
    <source>
        <dbReference type="WBParaSite" id="HPBE_0001651701-mRNA-1"/>
    </source>
</evidence>
<dbReference type="PROSITE" id="PS00031">
    <property type="entry name" value="NUCLEAR_REC_DBD_1"/>
    <property type="match status" value="1"/>
</dbReference>
<keyword evidence="7 9" id="KW-0675">Receptor</keyword>
<reference evidence="14" key="2">
    <citation type="submission" date="2019-09" db="UniProtKB">
        <authorList>
            <consortium name="WormBaseParasite"/>
        </authorList>
    </citation>
    <scope>IDENTIFICATION</scope>
</reference>
<dbReference type="PROSITE" id="PS51843">
    <property type="entry name" value="NR_LBD"/>
    <property type="match status" value="1"/>
</dbReference>
<keyword evidence="1 9" id="KW-0479">Metal-binding</keyword>
<organism evidence="12">
    <name type="scientific">Heligmosomoides polygyrus</name>
    <name type="common">Parasitic roundworm</name>
    <dbReference type="NCBI Taxonomy" id="6339"/>
    <lineage>
        <taxon>Eukaryota</taxon>
        <taxon>Metazoa</taxon>
        <taxon>Ecdysozoa</taxon>
        <taxon>Nematoda</taxon>
        <taxon>Chromadorea</taxon>
        <taxon>Rhabditida</taxon>
        <taxon>Rhabditina</taxon>
        <taxon>Rhabditomorpha</taxon>
        <taxon>Strongyloidea</taxon>
        <taxon>Heligmosomidae</taxon>
        <taxon>Heligmosomoides</taxon>
    </lineage>
</organism>
<dbReference type="SUPFAM" id="SSF48508">
    <property type="entry name" value="Nuclear receptor ligand-binding domain"/>
    <property type="match status" value="1"/>
</dbReference>
<evidence type="ECO:0000256" key="7">
    <source>
        <dbReference type="ARBA" id="ARBA00023170"/>
    </source>
</evidence>
<dbReference type="GO" id="GO:0005634">
    <property type="term" value="C:nucleus"/>
    <property type="evidence" value="ECO:0007669"/>
    <property type="project" value="UniProtKB-SubCell"/>
</dbReference>
<comment type="similarity">
    <text evidence="9">Belongs to the nuclear hormone receptor family.</text>
</comment>
<dbReference type="OrthoDB" id="5798272at2759"/>
<evidence type="ECO:0000256" key="9">
    <source>
        <dbReference type="RuleBase" id="RU004334"/>
    </source>
</evidence>
<reference evidence="12 13" key="1">
    <citation type="submission" date="2018-11" db="EMBL/GenBank/DDBJ databases">
        <authorList>
            <consortium name="Pathogen Informatics"/>
        </authorList>
    </citation>
    <scope>NUCLEOTIDE SEQUENCE [LARGE SCALE GENOMIC DNA]</scope>
</reference>
<dbReference type="SUPFAM" id="SSF57716">
    <property type="entry name" value="Glucocorticoid receptor-like (DNA-binding domain)"/>
    <property type="match status" value="1"/>
</dbReference>